<reference evidence="1 3" key="1">
    <citation type="submission" date="2019-07" db="EMBL/GenBank/DDBJ databases">
        <title>Whole genome shotgun sequence of Cellulomonas hominis NBRC 16055.</title>
        <authorList>
            <person name="Hosoyama A."/>
            <person name="Uohara A."/>
            <person name="Ohji S."/>
            <person name="Ichikawa N."/>
        </authorList>
    </citation>
    <scope>NUCLEOTIDE SEQUENCE [LARGE SCALE GENOMIC DNA]</scope>
    <source>
        <strain evidence="1 3">NBRC 16055</strain>
    </source>
</reference>
<dbReference type="RefSeq" id="WP_146837855.1">
    <property type="nucleotide sequence ID" value="NZ_BJVQ01000029.1"/>
</dbReference>
<organism evidence="1 3">
    <name type="scientific">Cellulomonas hominis</name>
    <dbReference type="NCBI Taxonomy" id="156981"/>
    <lineage>
        <taxon>Bacteria</taxon>
        <taxon>Bacillati</taxon>
        <taxon>Actinomycetota</taxon>
        <taxon>Actinomycetes</taxon>
        <taxon>Micrococcales</taxon>
        <taxon>Cellulomonadaceae</taxon>
        <taxon>Cellulomonas</taxon>
    </lineage>
</organism>
<proteinExistence type="predicted"/>
<sequence length="102" mass="10899">METRLTSQQQDRALELVAAWLGPKLGYDGPAPTGKDAAYTASGPMLNPEWDWPSSGPTPTILLEGGPDDWAIFAAHELADQMAGIGVFAEPYACYALCLYPA</sequence>
<dbReference type="AlphaFoldDB" id="A0A511FD00"/>
<name>A0A511FD00_9CELL</name>
<dbReference type="OrthoDB" id="5188215at2"/>
<evidence type="ECO:0000313" key="3">
    <source>
        <dbReference type="Proteomes" id="UP000321723"/>
    </source>
</evidence>
<keyword evidence="3" id="KW-1185">Reference proteome</keyword>
<protein>
    <recommendedName>
        <fullName evidence="5">DUF4253 domain-containing protein</fullName>
    </recommendedName>
</protein>
<evidence type="ECO:0000313" key="1">
    <source>
        <dbReference type="EMBL" id="GEL47072.1"/>
    </source>
</evidence>
<reference evidence="2 4" key="2">
    <citation type="submission" date="2020-08" db="EMBL/GenBank/DDBJ databases">
        <title>Sequencing the genomes of 1000 actinobacteria strains.</title>
        <authorList>
            <person name="Klenk H.-P."/>
        </authorList>
    </citation>
    <scope>NUCLEOTIDE SEQUENCE [LARGE SCALE GENOMIC DNA]</scope>
    <source>
        <strain evidence="2 4">DSM 9581</strain>
    </source>
</reference>
<evidence type="ECO:0008006" key="5">
    <source>
        <dbReference type="Google" id="ProtNLM"/>
    </source>
</evidence>
<gene>
    <name evidence="1" type="ORF">CHO01_21880</name>
    <name evidence="2" type="ORF">HNR08_003425</name>
</gene>
<comment type="caution">
    <text evidence="1">The sequence shown here is derived from an EMBL/GenBank/DDBJ whole genome shotgun (WGS) entry which is preliminary data.</text>
</comment>
<dbReference type="EMBL" id="JACHDN010000001">
    <property type="protein sequence ID" value="MBB5474689.1"/>
    <property type="molecule type" value="Genomic_DNA"/>
</dbReference>
<evidence type="ECO:0000313" key="4">
    <source>
        <dbReference type="Proteomes" id="UP000564629"/>
    </source>
</evidence>
<dbReference type="Proteomes" id="UP000564629">
    <property type="component" value="Unassembled WGS sequence"/>
</dbReference>
<accession>A0A511FD00</accession>
<evidence type="ECO:0000313" key="2">
    <source>
        <dbReference type="EMBL" id="MBB5474689.1"/>
    </source>
</evidence>
<dbReference type="EMBL" id="BJVQ01000029">
    <property type="protein sequence ID" value="GEL47072.1"/>
    <property type="molecule type" value="Genomic_DNA"/>
</dbReference>
<dbReference type="Proteomes" id="UP000321723">
    <property type="component" value="Unassembled WGS sequence"/>
</dbReference>